<evidence type="ECO:0000256" key="4">
    <source>
        <dbReference type="ARBA" id="ARBA00022723"/>
    </source>
</evidence>
<dbReference type="GeneID" id="54403811"/>
<dbReference type="Proteomes" id="UP000799771">
    <property type="component" value="Unassembled WGS sequence"/>
</dbReference>
<sequence length="255" mass="27806">MKGLLTFLTLQSLTTAYVNFEDWLPPTTDDLRSPCPALNALANHGLLPRDGRMLTVPLLVETLGVALNFSAETATVRALDGIKTTSDPASGAFTLGDLNKHGIIEHDGSLSRKDNYLAGEAQVFCPSIFAETLSFFKGATNVGFEEIAAARWGRIQASKAANPQFAYNTTAQRSSYSESAAYFQVLKDPSTNKASVEWIKIFFSEERLPYKEGWRPTNPIDGKSFLTDVLQIAMHTPERAPGVSNATSWASHSDV</sequence>
<evidence type="ECO:0000256" key="8">
    <source>
        <dbReference type="SAM" id="SignalP"/>
    </source>
</evidence>
<keyword evidence="4" id="KW-0479">Metal-binding</keyword>
<feature type="chain" id="PRO_5025631897" evidence="8">
    <location>
        <begin position="17"/>
        <end position="255"/>
    </location>
</feature>
<gene>
    <name evidence="10" type="ORF">P153DRAFT_285132</name>
</gene>
<dbReference type="RefSeq" id="XP_033526624.1">
    <property type="nucleotide sequence ID" value="XM_033663379.1"/>
</dbReference>
<keyword evidence="11" id="KW-1185">Reference proteome</keyword>
<accession>A0A6A6AMX6</accession>
<dbReference type="SUPFAM" id="SSF47571">
    <property type="entry name" value="Cloroperoxidase"/>
    <property type="match status" value="1"/>
</dbReference>
<dbReference type="Pfam" id="PF01328">
    <property type="entry name" value="Peroxidase_2"/>
    <property type="match status" value="1"/>
</dbReference>
<proteinExistence type="inferred from homology"/>
<dbReference type="GO" id="GO:0004601">
    <property type="term" value="F:peroxidase activity"/>
    <property type="evidence" value="ECO:0007669"/>
    <property type="project" value="UniProtKB-KW"/>
</dbReference>
<keyword evidence="2 10" id="KW-0575">Peroxidase</keyword>
<evidence type="ECO:0000256" key="6">
    <source>
        <dbReference type="ARBA" id="ARBA00023004"/>
    </source>
</evidence>
<evidence type="ECO:0000256" key="7">
    <source>
        <dbReference type="ARBA" id="ARBA00025795"/>
    </source>
</evidence>
<reference evidence="10" key="1">
    <citation type="journal article" date="2020" name="Stud. Mycol.">
        <title>101 Dothideomycetes genomes: a test case for predicting lifestyles and emergence of pathogens.</title>
        <authorList>
            <person name="Haridas S."/>
            <person name="Albert R."/>
            <person name="Binder M."/>
            <person name="Bloem J."/>
            <person name="Labutti K."/>
            <person name="Salamov A."/>
            <person name="Andreopoulos B."/>
            <person name="Baker S."/>
            <person name="Barry K."/>
            <person name="Bills G."/>
            <person name="Bluhm B."/>
            <person name="Cannon C."/>
            <person name="Castanera R."/>
            <person name="Culley D."/>
            <person name="Daum C."/>
            <person name="Ezra D."/>
            <person name="Gonzalez J."/>
            <person name="Henrissat B."/>
            <person name="Kuo A."/>
            <person name="Liang C."/>
            <person name="Lipzen A."/>
            <person name="Lutzoni F."/>
            <person name="Magnuson J."/>
            <person name="Mondo S."/>
            <person name="Nolan M."/>
            <person name="Ohm R."/>
            <person name="Pangilinan J."/>
            <person name="Park H.-J."/>
            <person name="Ramirez L."/>
            <person name="Alfaro M."/>
            <person name="Sun H."/>
            <person name="Tritt A."/>
            <person name="Yoshinaga Y."/>
            <person name="Zwiers L.-H."/>
            <person name="Turgeon B."/>
            <person name="Goodwin S."/>
            <person name="Spatafora J."/>
            <person name="Crous P."/>
            <person name="Grigoriev I."/>
        </authorList>
    </citation>
    <scope>NUCLEOTIDE SEQUENCE</scope>
    <source>
        <strain evidence="10">CBS 119687</strain>
    </source>
</reference>
<evidence type="ECO:0000256" key="1">
    <source>
        <dbReference type="ARBA" id="ARBA00001970"/>
    </source>
</evidence>
<evidence type="ECO:0000256" key="5">
    <source>
        <dbReference type="ARBA" id="ARBA00023002"/>
    </source>
</evidence>
<name>A0A6A6AMX6_9PLEO</name>
<dbReference type="InterPro" id="IPR036851">
    <property type="entry name" value="Chloroperoxidase-like_sf"/>
</dbReference>
<dbReference type="PROSITE" id="PS51405">
    <property type="entry name" value="HEME_HALOPEROXIDASE"/>
    <property type="match status" value="1"/>
</dbReference>
<keyword evidence="3" id="KW-0349">Heme</keyword>
<keyword evidence="5" id="KW-0560">Oxidoreductase</keyword>
<feature type="domain" description="Heme haloperoxidase family profile" evidence="9">
    <location>
        <begin position="19"/>
        <end position="231"/>
    </location>
</feature>
<evidence type="ECO:0000256" key="3">
    <source>
        <dbReference type="ARBA" id="ARBA00022617"/>
    </source>
</evidence>
<dbReference type="OrthoDB" id="407298at2759"/>
<evidence type="ECO:0000313" key="10">
    <source>
        <dbReference type="EMBL" id="KAF2132237.1"/>
    </source>
</evidence>
<evidence type="ECO:0000256" key="2">
    <source>
        <dbReference type="ARBA" id="ARBA00022559"/>
    </source>
</evidence>
<dbReference type="AlphaFoldDB" id="A0A6A6AMX6"/>
<evidence type="ECO:0000259" key="9">
    <source>
        <dbReference type="PROSITE" id="PS51405"/>
    </source>
</evidence>
<comment type="similarity">
    <text evidence="7">Belongs to the chloroperoxidase family.</text>
</comment>
<comment type="cofactor">
    <cofactor evidence="1">
        <name>heme b</name>
        <dbReference type="ChEBI" id="CHEBI:60344"/>
    </cofactor>
</comment>
<organism evidence="10 11">
    <name type="scientific">Dothidotthia symphoricarpi CBS 119687</name>
    <dbReference type="NCBI Taxonomy" id="1392245"/>
    <lineage>
        <taxon>Eukaryota</taxon>
        <taxon>Fungi</taxon>
        <taxon>Dikarya</taxon>
        <taxon>Ascomycota</taxon>
        <taxon>Pezizomycotina</taxon>
        <taxon>Dothideomycetes</taxon>
        <taxon>Pleosporomycetidae</taxon>
        <taxon>Pleosporales</taxon>
        <taxon>Dothidotthiaceae</taxon>
        <taxon>Dothidotthia</taxon>
    </lineage>
</organism>
<feature type="signal peptide" evidence="8">
    <location>
        <begin position="1"/>
        <end position="16"/>
    </location>
</feature>
<keyword evidence="8" id="KW-0732">Signal</keyword>
<evidence type="ECO:0000313" key="11">
    <source>
        <dbReference type="Proteomes" id="UP000799771"/>
    </source>
</evidence>
<dbReference type="EMBL" id="ML977501">
    <property type="protein sequence ID" value="KAF2132237.1"/>
    <property type="molecule type" value="Genomic_DNA"/>
</dbReference>
<dbReference type="Gene3D" id="1.10.489.10">
    <property type="entry name" value="Chloroperoxidase-like"/>
    <property type="match status" value="1"/>
</dbReference>
<dbReference type="InterPro" id="IPR000028">
    <property type="entry name" value="Chloroperoxidase"/>
</dbReference>
<protein>
    <submittedName>
        <fullName evidence="10">Cloroperoxidase</fullName>
    </submittedName>
</protein>
<dbReference type="GO" id="GO:0046872">
    <property type="term" value="F:metal ion binding"/>
    <property type="evidence" value="ECO:0007669"/>
    <property type="project" value="UniProtKB-KW"/>
</dbReference>
<dbReference type="PANTHER" id="PTHR33577:SF9">
    <property type="entry name" value="PEROXIDASE STCC"/>
    <property type="match status" value="1"/>
</dbReference>
<keyword evidence="6" id="KW-0408">Iron</keyword>
<dbReference type="PANTHER" id="PTHR33577">
    <property type="entry name" value="STERIGMATOCYSTIN BIOSYNTHESIS PEROXIDASE STCC-RELATED"/>
    <property type="match status" value="1"/>
</dbReference>